<gene>
    <name evidence="10" type="ORF">LZ24_01209</name>
</gene>
<dbReference type="EMBL" id="VLLC01000007">
    <property type="protein sequence ID" value="TWI73979.1"/>
    <property type="molecule type" value="Genomic_DNA"/>
</dbReference>
<evidence type="ECO:0000256" key="3">
    <source>
        <dbReference type="ARBA" id="ARBA00007106"/>
    </source>
</evidence>
<dbReference type="InterPro" id="IPR005128">
    <property type="entry name" value="Acetolactate_a_deCO2ase"/>
</dbReference>
<comment type="similarity">
    <text evidence="3 9">Belongs to the alpha-acetolactate decarboxylase family.</text>
</comment>
<sequence>MTAAMQSAPRNDRIYFCAPVNALVEGIYQQKIPLAEIKQHGDFGLGTFDHLDGEMVMLDNEIYQITSDGKAAQVSDDALTPFSCVAFYRPVSHDRLEKACNYPAFLDWLNSLLPSPNIFYAIRVDGRFSRIRVRSVPRQENYRPLAEVAKDQPVFEYTDTEGSLVGFYTPPFMGSLSVPGMHLHFLSADRKSGGHLLECCPDGITAGIQFLTTLELGLPMSFDYLTCDFQRDTEKDLESAER</sequence>
<dbReference type="GO" id="GO:0045151">
    <property type="term" value="P:acetoin biosynthetic process"/>
    <property type="evidence" value="ECO:0007669"/>
    <property type="project" value="UniProtKB-UniRule"/>
</dbReference>
<evidence type="ECO:0000256" key="2">
    <source>
        <dbReference type="ARBA" id="ARBA00005170"/>
    </source>
</evidence>
<keyword evidence="8 9" id="KW-0456">Lyase</keyword>
<comment type="pathway">
    <text evidence="2 9">Polyol metabolism; (R,R)-butane-2,3-diol biosynthesis; (R,R)-butane-2,3-diol from pyruvate: step 2/3.</text>
</comment>
<evidence type="ECO:0000313" key="11">
    <source>
        <dbReference type="Proteomes" id="UP000318307"/>
    </source>
</evidence>
<evidence type="ECO:0000256" key="9">
    <source>
        <dbReference type="PIRNR" id="PIRNR001332"/>
    </source>
</evidence>
<dbReference type="CDD" id="cd17299">
    <property type="entry name" value="acetolactate_decarboxylase"/>
    <property type="match status" value="1"/>
</dbReference>
<comment type="catalytic activity">
    <reaction evidence="1 9">
        <text>(2S)-2-acetolactate + H(+) = (R)-acetoin + CO2</text>
        <dbReference type="Rhea" id="RHEA:21580"/>
        <dbReference type="ChEBI" id="CHEBI:15378"/>
        <dbReference type="ChEBI" id="CHEBI:15686"/>
        <dbReference type="ChEBI" id="CHEBI:16526"/>
        <dbReference type="ChEBI" id="CHEBI:58476"/>
        <dbReference type="EC" id="4.1.1.5"/>
    </reaction>
</comment>
<proteinExistence type="inferred from homology"/>
<dbReference type="Gene3D" id="3.30.1330.80">
    <property type="entry name" value="Hypothetical protein, similar to alpha- acetolactate decarboxylase, domain 2"/>
    <property type="match status" value="2"/>
</dbReference>
<reference evidence="10 11" key="1">
    <citation type="submission" date="2019-07" db="EMBL/GenBank/DDBJ databases">
        <title>Genome sequencing of 100 strains of the haloalkaliphilic chemolithoautotrophic sulfur-oxidizing bacterium Thioalkalivibrio.</title>
        <authorList>
            <person name="Muyzer G."/>
        </authorList>
    </citation>
    <scope>NUCLEOTIDE SEQUENCE [LARGE SCALE GENOMIC DNA]</scope>
    <source>
        <strain evidence="10 11">ASO4-4</strain>
    </source>
</reference>
<dbReference type="RefSeq" id="WP_222427549.1">
    <property type="nucleotide sequence ID" value="NZ_VLLC01000007.1"/>
</dbReference>
<evidence type="ECO:0000256" key="4">
    <source>
        <dbReference type="ARBA" id="ARBA00013204"/>
    </source>
</evidence>
<dbReference type="PANTHER" id="PTHR35524:SF1">
    <property type="entry name" value="ALPHA-ACETOLACTATE DECARBOXYLASE"/>
    <property type="match status" value="1"/>
</dbReference>
<dbReference type="UniPathway" id="UPA00626">
    <property type="reaction ID" value="UER00678"/>
</dbReference>
<accession>A0A562RY52</accession>
<evidence type="ECO:0000313" key="10">
    <source>
        <dbReference type="EMBL" id="TWI73979.1"/>
    </source>
</evidence>
<keyword evidence="11" id="KW-1185">Reference proteome</keyword>
<evidence type="ECO:0000256" key="6">
    <source>
        <dbReference type="ARBA" id="ARBA00022793"/>
    </source>
</evidence>
<organism evidence="10 11">
    <name type="scientific">Desulfobotulus alkaliphilus</name>
    <dbReference type="NCBI Taxonomy" id="622671"/>
    <lineage>
        <taxon>Bacteria</taxon>
        <taxon>Pseudomonadati</taxon>
        <taxon>Thermodesulfobacteriota</taxon>
        <taxon>Desulfobacteria</taxon>
        <taxon>Desulfobacterales</taxon>
        <taxon>Desulfobacteraceae</taxon>
        <taxon>Desulfobotulus</taxon>
    </lineage>
</organism>
<dbReference type="GO" id="GO:0047605">
    <property type="term" value="F:acetolactate decarboxylase activity"/>
    <property type="evidence" value="ECO:0007669"/>
    <property type="project" value="UniProtKB-UniRule"/>
</dbReference>
<dbReference type="AlphaFoldDB" id="A0A562RY52"/>
<evidence type="ECO:0000256" key="5">
    <source>
        <dbReference type="ARBA" id="ARBA00020164"/>
    </source>
</evidence>
<dbReference type="PIRSF" id="PIRSF001332">
    <property type="entry name" value="Acetolac_decarb"/>
    <property type="match status" value="1"/>
</dbReference>
<comment type="caution">
    <text evidence="10">The sequence shown here is derived from an EMBL/GenBank/DDBJ whole genome shotgun (WGS) entry which is preliminary data.</text>
</comment>
<dbReference type="EC" id="4.1.1.5" evidence="4 9"/>
<dbReference type="NCBIfam" id="TIGR01252">
    <property type="entry name" value="acetolac_decarb"/>
    <property type="match status" value="1"/>
</dbReference>
<dbReference type="Pfam" id="PF03306">
    <property type="entry name" value="AAL_decarboxy"/>
    <property type="match status" value="1"/>
</dbReference>
<name>A0A562RY52_9BACT</name>
<dbReference type="PANTHER" id="PTHR35524">
    <property type="entry name" value="ALPHA-ACETOLACTATE DECARBOXYLASE"/>
    <property type="match status" value="1"/>
</dbReference>
<keyword evidence="6 9" id="KW-0210">Decarboxylase</keyword>
<keyword evidence="7 9" id="KW-0005">Acetoin biosynthesis</keyword>
<evidence type="ECO:0000256" key="8">
    <source>
        <dbReference type="ARBA" id="ARBA00023239"/>
    </source>
</evidence>
<dbReference type="Proteomes" id="UP000318307">
    <property type="component" value="Unassembled WGS sequence"/>
</dbReference>
<evidence type="ECO:0000256" key="1">
    <source>
        <dbReference type="ARBA" id="ARBA00001784"/>
    </source>
</evidence>
<protein>
    <recommendedName>
        <fullName evidence="5 9">Alpha-acetolactate decarboxylase</fullName>
        <ecNumber evidence="4 9">4.1.1.5</ecNumber>
    </recommendedName>
</protein>
<evidence type="ECO:0000256" key="7">
    <source>
        <dbReference type="ARBA" id="ARBA00023061"/>
    </source>
</evidence>
<dbReference type="SUPFAM" id="SSF117856">
    <property type="entry name" value="AF0104/ALDC/Ptd012-like"/>
    <property type="match status" value="1"/>
</dbReference>